<dbReference type="InterPro" id="IPR028994">
    <property type="entry name" value="Integrin_alpha_N"/>
</dbReference>
<dbReference type="GO" id="GO:0005509">
    <property type="term" value="F:calcium ion binding"/>
    <property type="evidence" value="ECO:0007669"/>
    <property type="project" value="InterPro"/>
</dbReference>
<dbReference type="PROSITE" id="PS00330">
    <property type="entry name" value="HEMOLYSIN_CALCIUM"/>
    <property type="match status" value="3"/>
</dbReference>
<dbReference type="PANTHER" id="PTHR39431">
    <property type="entry name" value="FRPA/C-RELATED PROTEIN"/>
    <property type="match status" value="1"/>
</dbReference>
<dbReference type="Pfam" id="PF00353">
    <property type="entry name" value="HemolysinCabind"/>
    <property type="match status" value="2"/>
</dbReference>
<comment type="caution">
    <text evidence="2">The sequence shown here is derived from an EMBL/GenBank/DDBJ whole genome shotgun (WGS) entry which is preliminary data.</text>
</comment>
<protein>
    <submittedName>
        <fullName evidence="2">Calcium-binding protein</fullName>
    </submittedName>
</protein>
<dbReference type="SUPFAM" id="SSF69318">
    <property type="entry name" value="Integrin alpha N-terminal domain"/>
    <property type="match status" value="1"/>
</dbReference>
<evidence type="ECO:0000256" key="1">
    <source>
        <dbReference type="SAM" id="MobiDB-lite"/>
    </source>
</evidence>
<sequence>MGTSKLEMFVSKIESGSYGHCFFVFTDVDDTKYIARGGPDSIDLLGGVSGEIKMKVEVDEAEHTADAGQYLPGSDSYSIEISRGDAAKVEWNAVSDFYKRSEGIPYHAAQNSNTLARGALRQIGKENIGLPIGITVDDVPGFQNNLSVLLEESVLNNVVTLVGLYNRLGPWQRNQVDEYEVYWGRRRQIENDQRLTDSQKRRAINQIYYEGINVPPPDKYPLITYALDAISSFVKFEWKVESDAIDFLNSVSAPGIKPGDRVVLGPTIGTYVKDPDGYYVVDKGGSVVPYDVRPEVKVENLSYAPSGTGGAWNDWPNDSKANVFIEYVNGDEIAYASVMTYNGSSGFFVDYGVQGGVGFVGTNLVTRLSFVDDGSSTEISVGSNGVYSFVIEGGEGKDIYSGDAELREVSHLKMYNDGDRNIVLSDDGCVVGYLRDDGVLVADLSLSEQEAVAVAAKRPITTLERLSSYGPGAVGSTLGSKLGSLVAGDHLVLGLFTQSLGSASGEYLGEAISKLLGGEGNPNYQGAGGSFEGASGNAVGGYLGGQLGGQLFKTIGLDSKLGSTAGGLAGGVVLGSLASYISANMARGWDPMTGIGGNLIPPNTDNVQPFGLSSALENGALNFGGSFIGNKLGSELFHGDPQITAITSAVGATIGQIAIQIPGLGAAIGSFVGQALGSLFGKKKKAPAPPPPPFAQANIDVTNERFAIMGASAGNGGSVDTARQIAQSACDILNGILDAMGGRIANVYDNLRASLGYYSTNYVTDITTTDAQAAVAAVVLRLVRTLQIEGGDIYMKRALLHSTATTVAQLQADLETASQWSLYKDNPALFLRALADANDPALQAKWSQIQQQATALKLDQATSFDTVTRRSYLEAWYAANPLQGVDPLVLDLNRNGTLDLVSLAESKVAFDTTMQGFVRRTGWVAAEDGFLVYDRNGDGAINDVSEMFSQYMDPNAKTGFTALATVDSNHDGIFNWQDAAFDSVRIWQDLDQDGVTDIGELKTLVNLGIVGIEISSSLNTDLGTGNQVLSTGRFQWADSSYGLVGDVFLETSERGLKISTVATNWQQISLDSGESITFATASTPQVLTFSADTARYVSGSVMGDQLMAAGTGDVMISGHDGNDSVIGAAGNDWLVGGAGSDTIRGGAGNDLLVVDADDSQANIDGGDGHDTLVVDGEAGVSLDLAAIHVEEAQGSVGDDVLFTSGSDAVLMVGEGGDDTLTGNGGDDRLDGGDGNDTLLGGGGNDILDGADGADVLRGGGW</sequence>
<dbReference type="PANTHER" id="PTHR39431:SF1">
    <property type="entry name" value="FRPA_C-RELATED PROTEIN"/>
    <property type="match status" value="1"/>
</dbReference>
<gene>
    <name evidence="2" type="ORF">G4223_01395</name>
</gene>
<feature type="region of interest" description="Disordered" evidence="1">
    <location>
        <begin position="1215"/>
        <end position="1234"/>
    </location>
</feature>
<dbReference type="InterPro" id="IPR011049">
    <property type="entry name" value="Serralysin-like_metalloprot_C"/>
</dbReference>
<dbReference type="EMBL" id="JAAIYP010000007">
    <property type="protein sequence ID" value="NFV78772.1"/>
    <property type="molecule type" value="Genomic_DNA"/>
</dbReference>
<dbReference type="AlphaFoldDB" id="A0A7C9UUH5"/>
<dbReference type="SUPFAM" id="SSF51120">
    <property type="entry name" value="beta-Roll"/>
    <property type="match status" value="2"/>
</dbReference>
<name>A0A7C9UUH5_9PROT</name>
<evidence type="ECO:0000313" key="3">
    <source>
        <dbReference type="Proteomes" id="UP000480684"/>
    </source>
</evidence>
<reference evidence="2 3" key="1">
    <citation type="submission" date="2020-02" db="EMBL/GenBank/DDBJ databases">
        <authorList>
            <person name="Dziuba M."/>
            <person name="Kuznetsov B."/>
            <person name="Mardanov A."/>
            <person name="Ravin N."/>
            <person name="Grouzdev D."/>
        </authorList>
    </citation>
    <scope>NUCLEOTIDE SEQUENCE [LARGE SCALE GENOMIC DNA]</scope>
    <source>
        <strain evidence="2 3">SpK</strain>
    </source>
</reference>
<dbReference type="PRINTS" id="PR00313">
    <property type="entry name" value="CABNDNGRPT"/>
</dbReference>
<evidence type="ECO:0000313" key="2">
    <source>
        <dbReference type="EMBL" id="NFV78772.1"/>
    </source>
</evidence>
<proteinExistence type="predicted"/>
<dbReference type="InterPro" id="IPR001343">
    <property type="entry name" value="Hemolysn_Ca-bd"/>
</dbReference>
<dbReference type="InterPro" id="IPR018511">
    <property type="entry name" value="Hemolysin-typ_Ca-bd_CS"/>
</dbReference>
<dbReference type="Proteomes" id="UP000480684">
    <property type="component" value="Unassembled WGS sequence"/>
</dbReference>
<keyword evidence="3" id="KW-1185">Reference proteome</keyword>
<organism evidence="2 3">
    <name type="scientific">Magnetospirillum aberrantis SpK</name>
    <dbReference type="NCBI Taxonomy" id="908842"/>
    <lineage>
        <taxon>Bacteria</taxon>
        <taxon>Pseudomonadati</taxon>
        <taxon>Pseudomonadota</taxon>
        <taxon>Alphaproteobacteria</taxon>
        <taxon>Rhodospirillales</taxon>
        <taxon>Rhodospirillaceae</taxon>
        <taxon>Magnetospirillum</taxon>
    </lineage>
</organism>
<dbReference type="Gene3D" id="2.150.10.10">
    <property type="entry name" value="Serralysin-like metalloprotease, C-terminal"/>
    <property type="match status" value="1"/>
</dbReference>
<accession>A0A7C9UUH5</accession>
<dbReference type="RefSeq" id="WP_163674034.1">
    <property type="nucleotide sequence ID" value="NZ_JAAIYP010000007.1"/>
</dbReference>